<dbReference type="InterPro" id="IPR000600">
    <property type="entry name" value="ROK"/>
</dbReference>
<evidence type="ECO:0000256" key="1">
    <source>
        <dbReference type="ARBA" id="ARBA00006479"/>
    </source>
</evidence>
<dbReference type="Pfam" id="PF00480">
    <property type="entry name" value="ROK"/>
    <property type="match status" value="1"/>
</dbReference>
<evidence type="ECO:0000259" key="2">
    <source>
        <dbReference type="Pfam" id="PF09339"/>
    </source>
</evidence>
<dbReference type="PANTHER" id="PTHR18964:SF149">
    <property type="entry name" value="BIFUNCTIONAL UDP-N-ACETYLGLUCOSAMINE 2-EPIMERASE_N-ACETYLMANNOSAMINE KINASE"/>
    <property type="match status" value="1"/>
</dbReference>
<dbReference type="SUPFAM" id="SSF46785">
    <property type="entry name" value="Winged helix' DNA-binding domain"/>
    <property type="match status" value="1"/>
</dbReference>
<organism evidence="3 4">
    <name type="scientific">Streptomyces lasiicapitis</name>
    <dbReference type="NCBI Taxonomy" id="1923961"/>
    <lineage>
        <taxon>Bacteria</taxon>
        <taxon>Bacillati</taxon>
        <taxon>Actinomycetota</taxon>
        <taxon>Actinomycetes</taxon>
        <taxon>Kitasatosporales</taxon>
        <taxon>Streptomycetaceae</taxon>
        <taxon>Streptomyces</taxon>
    </lineage>
</organism>
<dbReference type="InterPro" id="IPR036388">
    <property type="entry name" value="WH-like_DNA-bd_sf"/>
</dbReference>
<dbReference type="InterPro" id="IPR036390">
    <property type="entry name" value="WH_DNA-bd_sf"/>
</dbReference>
<dbReference type="InterPro" id="IPR043129">
    <property type="entry name" value="ATPase_NBD"/>
</dbReference>
<dbReference type="EMBL" id="BMNG01000002">
    <property type="protein sequence ID" value="GGO37595.1"/>
    <property type="molecule type" value="Genomic_DNA"/>
</dbReference>
<gene>
    <name evidence="3" type="ORF">GCM10012286_11300</name>
</gene>
<comment type="caution">
    <text evidence="3">The sequence shown here is derived from an EMBL/GenBank/DDBJ whole genome shotgun (WGS) entry which is preliminary data.</text>
</comment>
<feature type="domain" description="HTH iclR-type" evidence="2">
    <location>
        <begin position="54"/>
        <end position="94"/>
    </location>
</feature>
<comment type="similarity">
    <text evidence="1">Belongs to the ROK (NagC/XylR) family.</text>
</comment>
<keyword evidence="4" id="KW-1185">Reference proteome</keyword>
<reference evidence="4" key="1">
    <citation type="journal article" date="2019" name="Int. J. Syst. Evol. Microbiol.">
        <title>The Global Catalogue of Microorganisms (GCM) 10K type strain sequencing project: providing services to taxonomists for standard genome sequencing and annotation.</title>
        <authorList>
            <consortium name="The Broad Institute Genomics Platform"/>
            <consortium name="The Broad Institute Genome Sequencing Center for Infectious Disease"/>
            <person name="Wu L."/>
            <person name="Ma J."/>
        </authorList>
    </citation>
    <scope>NUCLEOTIDE SEQUENCE [LARGE SCALE GENOMIC DNA]</scope>
    <source>
        <strain evidence="4">CGMCC 4.7349</strain>
    </source>
</reference>
<evidence type="ECO:0000313" key="4">
    <source>
        <dbReference type="Proteomes" id="UP000656881"/>
    </source>
</evidence>
<dbReference type="SUPFAM" id="SSF53067">
    <property type="entry name" value="Actin-like ATPase domain"/>
    <property type="match status" value="1"/>
</dbReference>
<sequence>MQLSSQISVRDERRPRNRAVLGLSHYASWGAELMRKRTRGHDLAALRRLNTTVVLRALHRRSPQTLAELAAGTGLSRPTVDAALEELTAQGWVTEAEAGERVRGRPARRFRFRVEAGYVLGADIGLHKMVLLLTDLGGTVVAAERADIDPELGGGPRLALLQDGLDDFLDAHTVRRDLVLARCVGVPGVVDSGGLITSLVVPEWSGVDLGRLLADGESGHTLVENDVNLAVLAERWQGAATLASDVVCVLTGHRVSCSLTIDGRLHRGGRGGAGELGLLPLLGMNTAHEALAWKDGQRAGESEVAALARAADTGDPRALDAIADFADRLSPGIAALALAVDPELVVLTGGATPLGTHLVPLLHERLRSLTLHAPRIALSELGERGVALGAVRKALDRVEEELLADPAG</sequence>
<protein>
    <submittedName>
        <fullName evidence="3">Transcriptional regulator</fullName>
    </submittedName>
</protein>
<name>A0ABQ2LJR7_9ACTN</name>
<proteinExistence type="inferred from homology"/>
<dbReference type="Proteomes" id="UP000656881">
    <property type="component" value="Unassembled WGS sequence"/>
</dbReference>
<dbReference type="Gene3D" id="3.30.420.40">
    <property type="match status" value="4"/>
</dbReference>
<accession>A0ABQ2LJR7</accession>
<dbReference type="PANTHER" id="PTHR18964">
    <property type="entry name" value="ROK (REPRESSOR, ORF, KINASE) FAMILY"/>
    <property type="match status" value="1"/>
</dbReference>
<dbReference type="InterPro" id="IPR005471">
    <property type="entry name" value="Tscrpt_reg_IclR_N"/>
</dbReference>
<dbReference type="Gene3D" id="1.10.10.10">
    <property type="entry name" value="Winged helix-like DNA-binding domain superfamily/Winged helix DNA-binding domain"/>
    <property type="match status" value="1"/>
</dbReference>
<dbReference type="Pfam" id="PF09339">
    <property type="entry name" value="HTH_IclR"/>
    <property type="match status" value="1"/>
</dbReference>
<evidence type="ECO:0000313" key="3">
    <source>
        <dbReference type="EMBL" id="GGO37595.1"/>
    </source>
</evidence>